<evidence type="ECO:0000256" key="2">
    <source>
        <dbReference type="ARBA" id="ARBA00022515"/>
    </source>
</evidence>
<dbReference type="Gene3D" id="3.40.50.300">
    <property type="entry name" value="P-loop containing nucleotide triphosphate hydrolases"/>
    <property type="match status" value="1"/>
</dbReference>
<dbReference type="InterPro" id="IPR003593">
    <property type="entry name" value="AAA+_ATPase"/>
</dbReference>
<dbReference type="PANTHER" id="PTHR30153:SF2">
    <property type="entry name" value="REPLICATIVE DNA HELICASE"/>
    <property type="match status" value="1"/>
</dbReference>
<evidence type="ECO:0000256" key="5">
    <source>
        <dbReference type="ARBA" id="ARBA00022801"/>
    </source>
</evidence>
<dbReference type="InterPro" id="IPR027417">
    <property type="entry name" value="P-loop_NTPase"/>
</dbReference>
<dbReference type="InterPro" id="IPR036185">
    <property type="entry name" value="DNA_heli_DnaB-like_N_sf"/>
</dbReference>
<evidence type="ECO:0000256" key="7">
    <source>
        <dbReference type="ARBA" id="ARBA00022840"/>
    </source>
</evidence>
<sequence length="486" mass="55128">MVDEPARTSTLATRTATLTPAPGAVPGSPHGTFVPYDPDAERRVLGILLKYPDKADLVLDRLRPAHFYDRLHRLVYRIIVELYNTTGRISFTQVFNRLRKEAQVSEPESVLLELTESFGTAAELEPAVDVLLDKHARRRILEAAQQVEHMILFETHPSLSECQAVAQQMMFEATSEEGSLEDDVKTLRDVLARCYFNLVERMEGRRPPGLMVRFPSVDSITTGFKKKDLIVLAARPSMGKTALALNFAVHVARFEKVPVLIFSLEMDDEQIGDRIVISELFRFQQDGRGREPVTSLDYTTRMDPEKFARTQSIFNELHELPILVVDKRGLSATDIRAKARRVKASYKDLGLIVIDYLQLIRPPGEPTSKSWAQVVGDVVRELRDLAGELNVPILLLSQLNRGVEARENKRPVMSDLRDSGNIEEFADVVMFLYREDYYYPEKAREKGLEGVVEVIVAKQRRGPTGVAKLRFVRDYTRFIDLAEEEG</sequence>
<dbReference type="GO" id="GO:0016787">
    <property type="term" value="F:hydrolase activity"/>
    <property type="evidence" value="ECO:0007669"/>
    <property type="project" value="UniProtKB-KW"/>
</dbReference>
<dbReference type="InterPro" id="IPR007693">
    <property type="entry name" value="DNA_helicase_DnaB-like_N"/>
</dbReference>
<dbReference type="GO" id="GO:0003678">
    <property type="term" value="F:DNA helicase activity"/>
    <property type="evidence" value="ECO:0007669"/>
    <property type="project" value="UniProtKB-EC"/>
</dbReference>
<dbReference type="Gene3D" id="1.10.860.10">
    <property type="entry name" value="DNAb Helicase, Chain A"/>
    <property type="match status" value="1"/>
</dbReference>
<organism evidence="13 14">
    <name type="scientific">Geochorda subterranea</name>
    <dbReference type="NCBI Taxonomy" id="3109564"/>
    <lineage>
        <taxon>Bacteria</taxon>
        <taxon>Bacillati</taxon>
        <taxon>Bacillota</taxon>
        <taxon>Limnochordia</taxon>
        <taxon>Limnochordales</taxon>
        <taxon>Geochordaceae</taxon>
        <taxon>Geochorda</taxon>
    </lineage>
</organism>
<dbReference type="RefSeq" id="WP_324669058.1">
    <property type="nucleotide sequence ID" value="NZ_CP141614.1"/>
</dbReference>
<keyword evidence="2" id="KW-0639">Primosome</keyword>
<comment type="similarity">
    <text evidence="1">Belongs to the helicase family. DnaB subfamily.</text>
</comment>
<keyword evidence="5 13" id="KW-0378">Hydrolase</keyword>
<dbReference type="Pfam" id="PF00772">
    <property type="entry name" value="DnaB"/>
    <property type="match status" value="1"/>
</dbReference>
<evidence type="ECO:0000259" key="12">
    <source>
        <dbReference type="PROSITE" id="PS51199"/>
    </source>
</evidence>
<gene>
    <name evidence="13" type="ORF">VLY81_00530</name>
</gene>
<dbReference type="EMBL" id="CP141614">
    <property type="protein sequence ID" value="WRP14690.1"/>
    <property type="molecule type" value="Genomic_DNA"/>
</dbReference>
<name>A0ABZ1BQ74_9FIRM</name>
<feature type="domain" description="SF4 helicase" evidence="12">
    <location>
        <begin position="203"/>
        <end position="485"/>
    </location>
</feature>
<evidence type="ECO:0000256" key="4">
    <source>
        <dbReference type="ARBA" id="ARBA00022741"/>
    </source>
</evidence>
<evidence type="ECO:0000256" key="3">
    <source>
        <dbReference type="ARBA" id="ARBA00022705"/>
    </source>
</evidence>
<reference evidence="14" key="1">
    <citation type="submission" date="2023-12" db="EMBL/GenBank/DDBJ databases">
        <title>Novel isolates from deep terrestrial aquifers shed light on the physiology and ecology of the class Limnochordia.</title>
        <authorList>
            <person name="Karnachuk O.V."/>
            <person name="Lukina A.P."/>
            <person name="Avakyan M.R."/>
            <person name="Kadnikov V."/>
            <person name="Begmatov S."/>
            <person name="Beletsky A.V."/>
            <person name="Mardanov A.V."/>
            <person name="Ravin N.V."/>
        </authorList>
    </citation>
    <scope>NUCLEOTIDE SEQUENCE [LARGE SCALE GENOMIC DNA]</scope>
    <source>
        <strain evidence="14">LN</strain>
    </source>
</reference>
<accession>A0ABZ1BQ74</accession>
<dbReference type="SUPFAM" id="SSF52540">
    <property type="entry name" value="P-loop containing nucleoside triphosphate hydrolases"/>
    <property type="match status" value="1"/>
</dbReference>
<keyword evidence="14" id="KW-1185">Reference proteome</keyword>
<keyword evidence="8" id="KW-0238">DNA-binding</keyword>
<evidence type="ECO:0000256" key="8">
    <source>
        <dbReference type="ARBA" id="ARBA00023125"/>
    </source>
</evidence>
<keyword evidence="6 13" id="KW-0347">Helicase</keyword>
<dbReference type="InterPro" id="IPR016136">
    <property type="entry name" value="DNA_helicase_N/primase_C"/>
</dbReference>
<evidence type="ECO:0000256" key="6">
    <source>
        <dbReference type="ARBA" id="ARBA00022806"/>
    </source>
</evidence>
<dbReference type="InterPro" id="IPR007694">
    <property type="entry name" value="DNA_helicase_DnaB-like_C"/>
</dbReference>
<evidence type="ECO:0000256" key="11">
    <source>
        <dbReference type="ARBA" id="ARBA00048954"/>
    </source>
</evidence>
<evidence type="ECO:0000256" key="9">
    <source>
        <dbReference type="ARBA" id="ARBA00023235"/>
    </source>
</evidence>
<dbReference type="PROSITE" id="PS51199">
    <property type="entry name" value="SF4_HELICASE"/>
    <property type="match status" value="1"/>
</dbReference>
<evidence type="ECO:0000256" key="1">
    <source>
        <dbReference type="ARBA" id="ARBA00008428"/>
    </source>
</evidence>
<dbReference type="CDD" id="cd00984">
    <property type="entry name" value="DnaB_C"/>
    <property type="match status" value="1"/>
</dbReference>
<dbReference type="Proteomes" id="UP001333102">
    <property type="component" value="Chromosome"/>
</dbReference>
<protein>
    <recommendedName>
        <fullName evidence="10">DNA 5'-3' helicase</fullName>
        <ecNumber evidence="10">5.6.2.3</ecNumber>
    </recommendedName>
</protein>
<dbReference type="SMART" id="SM00382">
    <property type="entry name" value="AAA"/>
    <property type="match status" value="1"/>
</dbReference>
<keyword evidence="3" id="KW-0235">DNA replication</keyword>
<keyword evidence="7" id="KW-0067">ATP-binding</keyword>
<evidence type="ECO:0000313" key="14">
    <source>
        <dbReference type="Proteomes" id="UP001333102"/>
    </source>
</evidence>
<keyword evidence="4" id="KW-0547">Nucleotide-binding</keyword>
<dbReference type="PANTHER" id="PTHR30153">
    <property type="entry name" value="REPLICATIVE DNA HELICASE DNAB"/>
    <property type="match status" value="1"/>
</dbReference>
<proteinExistence type="inferred from homology"/>
<dbReference type="EC" id="5.6.2.3" evidence="10"/>
<evidence type="ECO:0000256" key="10">
    <source>
        <dbReference type="ARBA" id="ARBA00044969"/>
    </source>
</evidence>
<comment type="catalytic activity">
    <reaction evidence="11">
        <text>ATP + H2O = ADP + phosphate + H(+)</text>
        <dbReference type="Rhea" id="RHEA:13065"/>
        <dbReference type="ChEBI" id="CHEBI:15377"/>
        <dbReference type="ChEBI" id="CHEBI:15378"/>
        <dbReference type="ChEBI" id="CHEBI:30616"/>
        <dbReference type="ChEBI" id="CHEBI:43474"/>
        <dbReference type="ChEBI" id="CHEBI:456216"/>
        <dbReference type="EC" id="5.6.2.3"/>
    </reaction>
</comment>
<dbReference type="Pfam" id="PF03796">
    <property type="entry name" value="DnaB_C"/>
    <property type="match status" value="1"/>
</dbReference>
<evidence type="ECO:0000313" key="13">
    <source>
        <dbReference type="EMBL" id="WRP14690.1"/>
    </source>
</evidence>
<keyword evidence="9" id="KW-0413">Isomerase</keyword>
<dbReference type="SUPFAM" id="SSF48024">
    <property type="entry name" value="N-terminal domain of DnaB helicase"/>
    <property type="match status" value="1"/>
</dbReference>